<keyword evidence="4 5" id="KW-0472">Membrane</keyword>
<dbReference type="AlphaFoldDB" id="A0A0Q3PP38"/>
<dbReference type="Gene3D" id="1.20.120.1630">
    <property type="match status" value="1"/>
</dbReference>
<keyword evidence="2 5" id="KW-0812">Transmembrane</keyword>
<evidence type="ECO:0000256" key="3">
    <source>
        <dbReference type="ARBA" id="ARBA00022989"/>
    </source>
</evidence>
<feature type="transmembrane region" description="Helical" evidence="5">
    <location>
        <begin position="6"/>
        <end position="27"/>
    </location>
</feature>
<protein>
    <recommendedName>
        <fullName evidence="8">Protein-S-isoprenylcysteine O-methyltransferase Ste14</fullName>
    </recommendedName>
</protein>
<evidence type="ECO:0008006" key="8">
    <source>
        <dbReference type="Google" id="ProtNLM"/>
    </source>
</evidence>
<feature type="transmembrane region" description="Helical" evidence="5">
    <location>
        <begin position="48"/>
        <end position="68"/>
    </location>
</feature>
<reference evidence="6 7" key="1">
    <citation type="submission" date="2015-10" db="EMBL/GenBank/DDBJ databases">
        <title>Draft genome of Bosea thiooxidans.</title>
        <authorList>
            <person name="Wang X."/>
        </authorList>
    </citation>
    <scope>NUCLEOTIDE SEQUENCE [LARGE SCALE GENOMIC DNA]</scope>
    <source>
        <strain evidence="6 7">CGMCC 9174</strain>
    </source>
</reference>
<sequence>MSALELAAYGVAVAYVAGFLVLSFAVARSSDQPVWLFDKRSPGQFVPALLFRLSFSGAVLWPFGATFFCNAFSADPLSGVLSGYAPDAIGLAFVVAGACFALIGQDYMGNSWRIGTAEDHVGSIVDSGPFAISRNPVFVGQAILFIGLFITKPNLVQAILTGSALCAIVLQVRIEERVLVQALGEPYRAYCRRVARWIGYRSTQSGDL</sequence>
<keyword evidence="7" id="KW-1185">Reference proteome</keyword>
<dbReference type="Proteomes" id="UP000051562">
    <property type="component" value="Unassembled WGS sequence"/>
</dbReference>
<comment type="subcellular location">
    <subcellularLocation>
        <location evidence="1">Endomembrane system</location>
        <topology evidence="1">Multi-pass membrane protein</topology>
    </subcellularLocation>
</comment>
<gene>
    <name evidence="6" type="ORF">ARD30_09310</name>
</gene>
<evidence type="ECO:0000313" key="7">
    <source>
        <dbReference type="Proteomes" id="UP000051562"/>
    </source>
</evidence>
<evidence type="ECO:0000256" key="1">
    <source>
        <dbReference type="ARBA" id="ARBA00004127"/>
    </source>
</evidence>
<comment type="caution">
    <text evidence="6">The sequence shown here is derived from an EMBL/GenBank/DDBJ whole genome shotgun (WGS) entry which is preliminary data.</text>
</comment>
<dbReference type="GO" id="GO:0012505">
    <property type="term" value="C:endomembrane system"/>
    <property type="evidence" value="ECO:0007669"/>
    <property type="project" value="UniProtKB-SubCell"/>
</dbReference>
<feature type="transmembrane region" description="Helical" evidence="5">
    <location>
        <begin position="88"/>
        <end position="104"/>
    </location>
</feature>
<dbReference type="GO" id="GO:0016740">
    <property type="term" value="F:transferase activity"/>
    <property type="evidence" value="ECO:0007669"/>
    <property type="project" value="UniProtKB-ARBA"/>
</dbReference>
<proteinExistence type="predicted"/>
<dbReference type="Pfam" id="PF04191">
    <property type="entry name" value="PEMT"/>
    <property type="match status" value="1"/>
</dbReference>
<dbReference type="EMBL" id="LMAR01000019">
    <property type="protein sequence ID" value="KQK31622.1"/>
    <property type="molecule type" value="Genomic_DNA"/>
</dbReference>
<evidence type="ECO:0000256" key="2">
    <source>
        <dbReference type="ARBA" id="ARBA00022692"/>
    </source>
</evidence>
<evidence type="ECO:0000256" key="4">
    <source>
        <dbReference type="ARBA" id="ARBA00023136"/>
    </source>
</evidence>
<keyword evidence="3 5" id="KW-1133">Transmembrane helix</keyword>
<evidence type="ECO:0000256" key="5">
    <source>
        <dbReference type="SAM" id="Phobius"/>
    </source>
</evidence>
<dbReference type="PANTHER" id="PTHR12714">
    <property type="entry name" value="PROTEIN-S ISOPRENYLCYSTEINE O-METHYLTRANSFERASE"/>
    <property type="match status" value="1"/>
</dbReference>
<accession>A0A0Q3PP38</accession>
<dbReference type="PANTHER" id="PTHR12714:SF24">
    <property type="entry name" value="SLR1182 PROTEIN"/>
    <property type="match status" value="1"/>
</dbReference>
<organism evidence="6 7">
    <name type="scientific">Bosea thiooxidans</name>
    <dbReference type="NCBI Taxonomy" id="53254"/>
    <lineage>
        <taxon>Bacteria</taxon>
        <taxon>Pseudomonadati</taxon>
        <taxon>Pseudomonadota</taxon>
        <taxon>Alphaproteobacteria</taxon>
        <taxon>Hyphomicrobiales</taxon>
        <taxon>Boseaceae</taxon>
        <taxon>Bosea</taxon>
    </lineage>
</organism>
<dbReference type="InterPro" id="IPR007318">
    <property type="entry name" value="Phopholipid_MeTrfase"/>
</dbReference>
<evidence type="ECO:0000313" key="6">
    <source>
        <dbReference type="EMBL" id="KQK31622.1"/>
    </source>
</evidence>
<name>A0A0Q3PP38_9HYPH</name>